<proteinExistence type="predicted"/>
<dbReference type="EMBL" id="JAVREJ010000018">
    <property type="protein sequence ID" value="MDT0352370.1"/>
    <property type="molecule type" value="Genomic_DNA"/>
</dbReference>
<dbReference type="Proteomes" id="UP001183202">
    <property type="component" value="Unassembled WGS sequence"/>
</dbReference>
<evidence type="ECO:0000313" key="4">
    <source>
        <dbReference type="Proteomes" id="UP001183202"/>
    </source>
</evidence>
<dbReference type="Pfam" id="PF02517">
    <property type="entry name" value="Rce1-like"/>
    <property type="match status" value="1"/>
</dbReference>
<accession>A0ABU2NEI1</accession>
<feature type="transmembrane region" description="Helical" evidence="1">
    <location>
        <begin position="45"/>
        <end position="63"/>
    </location>
</feature>
<feature type="transmembrane region" description="Helical" evidence="1">
    <location>
        <begin position="126"/>
        <end position="145"/>
    </location>
</feature>
<gene>
    <name evidence="3" type="ORF">RM445_22855</name>
</gene>
<keyword evidence="3" id="KW-0645">Protease</keyword>
<evidence type="ECO:0000313" key="3">
    <source>
        <dbReference type="EMBL" id="MDT0352370.1"/>
    </source>
</evidence>
<feature type="transmembrane region" description="Helical" evidence="1">
    <location>
        <begin position="166"/>
        <end position="187"/>
    </location>
</feature>
<dbReference type="GO" id="GO:0008233">
    <property type="term" value="F:peptidase activity"/>
    <property type="evidence" value="ECO:0007669"/>
    <property type="project" value="UniProtKB-KW"/>
</dbReference>
<dbReference type="InterPro" id="IPR003675">
    <property type="entry name" value="Rce1/LyrA-like_dom"/>
</dbReference>
<evidence type="ECO:0000259" key="2">
    <source>
        <dbReference type="Pfam" id="PF02517"/>
    </source>
</evidence>
<reference evidence="4" key="1">
    <citation type="submission" date="2023-07" db="EMBL/GenBank/DDBJ databases">
        <title>30 novel species of actinomycetes from the DSMZ collection.</title>
        <authorList>
            <person name="Nouioui I."/>
        </authorList>
    </citation>
    <scope>NUCLEOTIDE SEQUENCE [LARGE SCALE GENOMIC DNA]</scope>
    <source>
        <strain evidence="4">DSM 45834</strain>
    </source>
</reference>
<feature type="transmembrane region" description="Helical" evidence="1">
    <location>
        <begin position="88"/>
        <end position="114"/>
    </location>
</feature>
<keyword evidence="4" id="KW-1185">Reference proteome</keyword>
<comment type="caution">
    <text evidence="3">The sequence shown here is derived from an EMBL/GenBank/DDBJ whole genome shotgun (WGS) entry which is preliminary data.</text>
</comment>
<organism evidence="3 4">
    <name type="scientific">Pseudonocardia charpentierae</name>
    <dbReference type="NCBI Taxonomy" id="3075545"/>
    <lineage>
        <taxon>Bacteria</taxon>
        <taxon>Bacillati</taxon>
        <taxon>Actinomycetota</taxon>
        <taxon>Actinomycetes</taxon>
        <taxon>Pseudonocardiales</taxon>
        <taxon>Pseudonocardiaceae</taxon>
        <taxon>Pseudonocardia</taxon>
    </lineage>
</organism>
<keyword evidence="1" id="KW-0472">Membrane</keyword>
<keyword evidence="1" id="KW-1133">Transmembrane helix</keyword>
<sequence length="238" mass="25928">MGTLTWRGPASMLFARAGFAVGAQAGVAVVFALRGSPTPWHDAEPWLPVYGMLIDAGCLALLWRFTRREGIGLVDLVGVDRTRLVRDLLLGVALIPVSLVFILAGTYAAGWIVYGAPAPPYLLGDLPLPASLYGVLVWPFIWGLTEQLTYNGYLLPRLQVLTRSTTVAVSFVAFAWSFQHVVMPLTFDAKFMAFRLLASPLFSVFETILYLRLRRVIPSAVAHALMDGATVAIPLLAP</sequence>
<dbReference type="GO" id="GO:0006508">
    <property type="term" value="P:proteolysis"/>
    <property type="evidence" value="ECO:0007669"/>
    <property type="project" value="UniProtKB-KW"/>
</dbReference>
<protein>
    <submittedName>
        <fullName evidence="3">CPBP family glutamic-type intramembrane protease</fullName>
        <ecNumber evidence="3">3.4.-.-</ecNumber>
    </submittedName>
</protein>
<name>A0ABU2NEI1_9PSEU</name>
<feature type="transmembrane region" description="Helical" evidence="1">
    <location>
        <begin position="193"/>
        <end position="213"/>
    </location>
</feature>
<evidence type="ECO:0000256" key="1">
    <source>
        <dbReference type="SAM" id="Phobius"/>
    </source>
</evidence>
<keyword evidence="3" id="KW-0378">Hydrolase</keyword>
<feature type="domain" description="CAAX prenyl protease 2/Lysostaphin resistance protein A-like" evidence="2">
    <location>
        <begin position="131"/>
        <end position="227"/>
    </location>
</feature>
<feature type="transmembrane region" description="Helical" evidence="1">
    <location>
        <begin position="12"/>
        <end position="33"/>
    </location>
</feature>
<keyword evidence="1" id="KW-0812">Transmembrane</keyword>
<dbReference type="EC" id="3.4.-.-" evidence="3"/>